<keyword evidence="1" id="KW-0853">WD repeat</keyword>
<dbReference type="InterPro" id="IPR059157">
    <property type="entry name" value="WDR36-Utp21_N"/>
</dbReference>
<protein>
    <recommendedName>
        <fullName evidence="2">WDR36/Utp21 N-terminal domain-containing protein</fullName>
    </recommendedName>
</protein>
<dbReference type="PANTHER" id="PTHR22840:SF12">
    <property type="entry name" value="WD REPEAT-CONTAINING PROTEIN 36"/>
    <property type="match status" value="1"/>
</dbReference>
<accession>A0AAD5QS92</accession>
<dbReference type="PANTHER" id="PTHR22840">
    <property type="entry name" value="WD REPEAT-CONTAINING PROTEIN 36"/>
    <property type="match status" value="1"/>
</dbReference>
<dbReference type="InterPro" id="IPR036322">
    <property type="entry name" value="WD40_repeat_dom_sf"/>
</dbReference>
<comment type="caution">
    <text evidence="3">The sequence shown here is derived from an EMBL/GenBank/DDBJ whole genome shotgun (WGS) entry which is preliminary data.</text>
</comment>
<keyword evidence="4" id="KW-1185">Reference proteome</keyword>
<dbReference type="AlphaFoldDB" id="A0AAD5QS92"/>
<reference evidence="3" key="1">
    <citation type="submission" date="2021-06" db="EMBL/GenBank/DDBJ databases">
        <title>Parelaphostrongylus tenuis whole genome reference sequence.</title>
        <authorList>
            <person name="Garwood T.J."/>
            <person name="Larsen P.A."/>
            <person name="Fountain-Jones N.M."/>
            <person name="Garbe J.R."/>
            <person name="Macchietto M.G."/>
            <person name="Kania S.A."/>
            <person name="Gerhold R.W."/>
            <person name="Richards J.E."/>
            <person name="Wolf T.M."/>
        </authorList>
    </citation>
    <scope>NUCLEOTIDE SEQUENCE</scope>
    <source>
        <strain evidence="3">MNPRO001-30</strain>
        <tissue evidence="3">Meninges</tissue>
    </source>
</reference>
<name>A0AAD5QS92_PARTN</name>
<dbReference type="EMBL" id="JAHQIW010003716">
    <property type="protein sequence ID" value="KAJ1359815.1"/>
    <property type="molecule type" value="Genomic_DNA"/>
</dbReference>
<dbReference type="GO" id="GO:0032040">
    <property type="term" value="C:small-subunit processome"/>
    <property type="evidence" value="ECO:0007669"/>
    <property type="project" value="TreeGrafter"/>
</dbReference>
<gene>
    <name evidence="3" type="ORF">KIN20_018625</name>
</gene>
<dbReference type="SMART" id="SM00320">
    <property type="entry name" value="WD40"/>
    <property type="match status" value="3"/>
</dbReference>
<organism evidence="3 4">
    <name type="scientific">Parelaphostrongylus tenuis</name>
    <name type="common">Meningeal worm</name>
    <dbReference type="NCBI Taxonomy" id="148309"/>
    <lineage>
        <taxon>Eukaryota</taxon>
        <taxon>Metazoa</taxon>
        <taxon>Ecdysozoa</taxon>
        <taxon>Nematoda</taxon>
        <taxon>Chromadorea</taxon>
        <taxon>Rhabditida</taxon>
        <taxon>Rhabditina</taxon>
        <taxon>Rhabditomorpha</taxon>
        <taxon>Strongyloidea</taxon>
        <taxon>Metastrongylidae</taxon>
        <taxon>Parelaphostrongylus</taxon>
    </lineage>
</organism>
<evidence type="ECO:0000259" key="2">
    <source>
        <dbReference type="Pfam" id="PF25171"/>
    </source>
</evidence>
<feature type="repeat" description="WD" evidence="1">
    <location>
        <begin position="234"/>
        <end position="265"/>
    </location>
</feature>
<dbReference type="PROSITE" id="PS50082">
    <property type="entry name" value="WD_REPEATS_2"/>
    <property type="match status" value="1"/>
</dbReference>
<dbReference type="Proteomes" id="UP001196413">
    <property type="component" value="Unassembled WGS sequence"/>
</dbReference>
<dbReference type="Gene3D" id="2.130.10.10">
    <property type="entry name" value="YVTN repeat-like/Quinoprotein amine dehydrogenase"/>
    <property type="match status" value="3"/>
</dbReference>
<dbReference type="Pfam" id="PF25171">
    <property type="entry name" value="Beta-prop_WDR36-Utp21_1st"/>
    <property type="match status" value="1"/>
</dbReference>
<sequence>MGVVCSDVKPAIRPNESSRVRMTSLLCPVDNVILHYKAEKLRLIGVSDVLPHVVTAVAADRSGVYAASGTTVAVMKTCRHVDRYIEVEAETKFMEIIGDYLVIIDTRDGIRVFDVADGQKILTMEGSKSFQISAMVHPSTYLYKIVVGSSTGSLRLINFRTGRIIHEFAKGFDAAVTVLEQSPAIDTICKFRHEKAISAVGFRNDGKPYMTSADVGGDIVVWDLEKRQLIGKITNVHNAAVTKLYFMLGEPVMVSASADNSLRTWVLDGADGMPRQLVILEGHAEELTSVQFNGKQEIYSLKRDTFHWKVIRLPPVIDLAIGWSREAAWDNVLCRHANTLVSLHGQPEGMHKEPISSPIKDFHKDAALSQAIATAITLFSMWKFCLHK</sequence>
<feature type="domain" description="WDR36/Utp21 N-terminal" evidence="2">
    <location>
        <begin position="26"/>
        <end position="188"/>
    </location>
</feature>
<proteinExistence type="predicted"/>
<dbReference type="GO" id="GO:0034388">
    <property type="term" value="C:Pwp2p-containing subcomplex of 90S preribosome"/>
    <property type="evidence" value="ECO:0007669"/>
    <property type="project" value="TreeGrafter"/>
</dbReference>
<dbReference type="InterPro" id="IPR001680">
    <property type="entry name" value="WD40_rpt"/>
</dbReference>
<dbReference type="GO" id="GO:0006364">
    <property type="term" value="P:rRNA processing"/>
    <property type="evidence" value="ECO:0007669"/>
    <property type="project" value="TreeGrafter"/>
</dbReference>
<dbReference type="InterPro" id="IPR015943">
    <property type="entry name" value="WD40/YVTN_repeat-like_dom_sf"/>
</dbReference>
<dbReference type="SUPFAM" id="SSF50978">
    <property type="entry name" value="WD40 repeat-like"/>
    <property type="match status" value="1"/>
</dbReference>
<evidence type="ECO:0000313" key="3">
    <source>
        <dbReference type="EMBL" id="KAJ1359815.1"/>
    </source>
</evidence>
<evidence type="ECO:0000256" key="1">
    <source>
        <dbReference type="PROSITE-ProRule" id="PRU00221"/>
    </source>
</evidence>
<evidence type="ECO:0000313" key="4">
    <source>
        <dbReference type="Proteomes" id="UP001196413"/>
    </source>
</evidence>